<protein>
    <submittedName>
        <fullName evidence="1">Uncharacterized protein</fullName>
    </submittedName>
</protein>
<reference evidence="1" key="1">
    <citation type="journal article" date="2020" name="Nature">
        <title>Giant virus diversity and host interactions through global metagenomics.</title>
        <authorList>
            <person name="Schulz F."/>
            <person name="Roux S."/>
            <person name="Paez-Espino D."/>
            <person name="Jungbluth S."/>
            <person name="Walsh D.A."/>
            <person name="Denef V.J."/>
            <person name="McMahon K.D."/>
            <person name="Konstantinidis K.T."/>
            <person name="Eloe-Fadrosh E.A."/>
            <person name="Kyrpides N.C."/>
            <person name="Woyke T."/>
        </authorList>
    </citation>
    <scope>NUCLEOTIDE SEQUENCE</scope>
    <source>
        <strain evidence="1">GVMAG-M-3300023174-207</strain>
    </source>
</reference>
<sequence>MCCEFILKYFRDYEDIEDLCKESYYFDKAIKILNKNEPGLILYYTSNGNVTFSDRFIRWYNSLPEPFFVFISNFEIVKATCEIKQLFYMGKLKREDHHLFFILITNYYGN</sequence>
<organism evidence="1">
    <name type="scientific">viral metagenome</name>
    <dbReference type="NCBI Taxonomy" id="1070528"/>
    <lineage>
        <taxon>unclassified sequences</taxon>
        <taxon>metagenomes</taxon>
        <taxon>organismal metagenomes</taxon>
    </lineage>
</organism>
<evidence type="ECO:0000313" key="1">
    <source>
        <dbReference type="EMBL" id="QHT16841.1"/>
    </source>
</evidence>
<accession>A0A6C0DK88</accession>
<name>A0A6C0DK88_9ZZZZ</name>
<dbReference type="EMBL" id="MN739627">
    <property type="protein sequence ID" value="QHT16841.1"/>
    <property type="molecule type" value="Genomic_DNA"/>
</dbReference>
<dbReference type="AlphaFoldDB" id="A0A6C0DK88"/>
<proteinExistence type="predicted"/>